<dbReference type="Gene3D" id="1.10.443.10">
    <property type="entry name" value="Intergrase catalytic core"/>
    <property type="match status" value="1"/>
</dbReference>
<gene>
    <name evidence="2" type="ORF">PoB_000081700</name>
</gene>
<dbReference type="GO" id="GO:0006310">
    <property type="term" value="P:DNA recombination"/>
    <property type="evidence" value="ECO:0007669"/>
    <property type="project" value="UniProtKB-KW"/>
</dbReference>
<dbReference type="GO" id="GO:0015074">
    <property type="term" value="P:DNA integration"/>
    <property type="evidence" value="ECO:0007669"/>
    <property type="project" value="InterPro"/>
</dbReference>
<dbReference type="AlphaFoldDB" id="A0AAV3XUY5"/>
<evidence type="ECO:0000313" key="2">
    <source>
        <dbReference type="EMBL" id="GFN74311.1"/>
    </source>
</evidence>
<accession>A0AAV3XUY5</accession>
<organism evidence="2 3">
    <name type="scientific">Plakobranchus ocellatus</name>
    <dbReference type="NCBI Taxonomy" id="259542"/>
    <lineage>
        <taxon>Eukaryota</taxon>
        <taxon>Metazoa</taxon>
        <taxon>Spiralia</taxon>
        <taxon>Lophotrochozoa</taxon>
        <taxon>Mollusca</taxon>
        <taxon>Gastropoda</taxon>
        <taxon>Heterobranchia</taxon>
        <taxon>Euthyneura</taxon>
        <taxon>Panpulmonata</taxon>
        <taxon>Sacoglossa</taxon>
        <taxon>Placobranchoidea</taxon>
        <taxon>Plakobranchidae</taxon>
        <taxon>Plakobranchus</taxon>
    </lineage>
</organism>
<dbReference type="PANTHER" id="PTHR35617">
    <property type="entry name" value="PHAGE_INTEGRASE DOMAIN-CONTAINING PROTEIN"/>
    <property type="match status" value="1"/>
</dbReference>
<keyword evidence="1" id="KW-0233">DNA recombination</keyword>
<dbReference type="GO" id="GO:0003677">
    <property type="term" value="F:DNA binding"/>
    <property type="evidence" value="ECO:0007669"/>
    <property type="project" value="InterPro"/>
</dbReference>
<dbReference type="SUPFAM" id="SSF56349">
    <property type="entry name" value="DNA breaking-rejoining enzymes"/>
    <property type="match status" value="1"/>
</dbReference>
<evidence type="ECO:0000313" key="3">
    <source>
        <dbReference type="Proteomes" id="UP000735302"/>
    </source>
</evidence>
<keyword evidence="3" id="KW-1185">Reference proteome</keyword>
<protein>
    <submittedName>
        <fullName evidence="2">Tyrosine recombinase</fullName>
    </submittedName>
</protein>
<dbReference type="PANTHER" id="PTHR35617:SF3">
    <property type="entry name" value="CORE-BINDING (CB) DOMAIN-CONTAINING PROTEIN"/>
    <property type="match status" value="1"/>
</dbReference>
<dbReference type="Proteomes" id="UP000735302">
    <property type="component" value="Unassembled WGS sequence"/>
</dbReference>
<comment type="caution">
    <text evidence="2">The sequence shown here is derived from an EMBL/GenBank/DDBJ whole genome shotgun (WGS) entry which is preliminary data.</text>
</comment>
<proteinExistence type="predicted"/>
<evidence type="ECO:0000256" key="1">
    <source>
        <dbReference type="ARBA" id="ARBA00023172"/>
    </source>
</evidence>
<dbReference type="InterPro" id="IPR011010">
    <property type="entry name" value="DNA_brk_join_enz"/>
</dbReference>
<dbReference type="EMBL" id="BLXT01000074">
    <property type="protein sequence ID" value="GFN74311.1"/>
    <property type="molecule type" value="Genomic_DNA"/>
</dbReference>
<dbReference type="InterPro" id="IPR013762">
    <property type="entry name" value="Integrase-like_cat_sf"/>
</dbReference>
<name>A0AAV3XUY5_9GAST</name>
<sequence>MKRIDPFRISDNSVVGFLANMFEEGYGYSSINTARAAISSLNDLGSCPLVCRFMRGVFNLRPSRPRYTFIWDVSIVLNYLRTLSPAAKLNLPMLSAKLVTLCALVTGHRCQSLHVLDITNMHISSSKAVFYIQTLLKTNSPKNPASVITLAAYREDRRICVFICLKQYLKRARLLRTSNQLFISSQSPHNGVTKDTLARWIKLTLKKSGIDTSIFKAHSTRAAAASAAARTSDVSLVLRSAGWTKETTFAKFYNKPIDNNLSQSNFAHSVLKSKSKSVSL</sequence>
<reference evidence="2 3" key="1">
    <citation type="journal article" date="2021" name="Elife">
        <title>Chloroplast acquisition without the gene transfer in kleptoplastic sea slugs, Plakobranchus ocellatus.</title>
        <authorList>
            <person name="Maeda T."/>
            <person name="Takahashi S."/>
            <person name="Yoshida T."/>
            <person name="Shimamura S."/>
            <person name="Takaki Y."/>
            <person name="Nagai Y."/>
            <person name="Toyoda A."/>
            <person name="Suzuki Y."/>
            <person name="Arimoto A."/>
            <person name="Ishii H."/>
            <person name="Satoh N."/>
            <person name="Nishiyama T."/>
            <person name="Hasebe M."/>
            <person name="Maruyama T."/>
            <person name="Minagawa J."/>
            <person name="Obokata J."/>
            <person name="Shigenobu S."/>
        </authorList>
    </citation>
    <scope>NUCLEOTIDE SEQUENCE [LARGE SCALE GENOMIC DNA]</scope>
</reference>